<dbReference type="InterPro" id="IPR017956">
    <property type="entry name" value="AT_hook_DNA-bd_motif"/>
</dbReference>
<feature type="compositionally biased region" description="Basic and acidic residues" evidence="1">
    <location>
        <begin position="15"/>
        <end position="24"/>
    </location>
</feature>
<evidence type="ECO:0000313" key="2">
    <source>
        <dbReference type="EMBL" id="KAJ4136438.1"/>
    </source>
</evidence>
<comment type="caution">
    <text evidence="2">The sequence shown here is derived from an EMBL/GenBank/DDBJ whole genome shotgun (WGS) entry which is preliminary data.</text>
</comment>
<organism evidence="2 3">
    <name type="scientific">Fusarium equiseti</name>
    <name type="common">Fusarium scirpi</name>
    <dbReference type="NCBI Taxonomy" id="61235"/>
    <lineage>
        <taxon>Eukaryota</taxon>
        <taxon>Fungi</taxon>
        <taxon>Dikarya</taxon>
        <taxon>Ascomycota</taxon>
        <taxon>Pezizomycotina</taxon>
        <taxon>Sordariomycetes</taxon>
        <taxon>Hypocreomycetidae</taxon>
        <taxon>Hypocreales</taxon>
        <taxon>Nectriaceae</taxon>
        <taxon>Fusarium</taxon>
        <taxon>Fusarium incarnatum-equiseti species complex</taxon>
    </lineage>
</organism>
<accession>A0ABQ8RJG4</accession>
<feature type="compositionally biased region" description="Polar residues" evidence="1">
    <location>
        <begin position="564"/>
        <end position="575"/>
    </location>
</feature>
<feature type="compositionally biased region" description="Acidic residues" evidence="1">
    <location>
        <begin position="193"/>
        <end position="203"/>
    </location>
</feature>
<proteinExistence type="predicted"/>
<dbReference type="Proteomes" id="UP001152024">
    <property type="component" value="Unassembled WGS sequence"/>
</dbReference>
<keyword evidence="3" id="KW-1185">Reference proteome</keyword>
<dbReference type="PRINTS" id="PR00929">
    <property type="entry name" value="ATHOOK"/>
</dbReference>
<feature type="compositionally biased region" description="Basic and acidic residues" evidence="1">
    <location>
        <begin position="700"/>
        <end position="716"/>
    </location>
</feature>
<feature type="region of interest" description="Disordered" evidence="1">
    <location>
        <begin position="1"/>
        <end position="223"/>
    </location>
</feature>
<protein>
    <submittedName>
        <fullName evidence="2">Uncharacterized protein</fullName>
    </submittedName>
</protein>
<feature type="compositionally biased region" description="Basic and acidic residues" evidence="1">
    <location>
        <begin position="538"/>
        <end position="550"/>
    </location>
</feature>
<dbReference type="EMBL" id="JAOQBH010000005">
    <property type="protein sequence ID" value="KAJ4136438.1"/>
    <property type="molecule type" value="Genomic_DNA"/>
</dbReference>
<evidence type="ECO:0000313" key="3">
    <source>
        <dbReference type="Proteomes" id="UP001152024"/>
    </source>
</evidence>
<feature type="region of interest" description="Disordered" evidence="1">
    <location>
        <begin position="538"/>
        <end position="623"/>
    </location>
</feature>
<name>A0ABQ8RJG4_FUSEQ</name>
<feature type="region of interest" description="Disordered" evidence="1">
    <location>
        <begin position="642"/>
        <end position="737"/>
    </location>
</feature>
<evidence type="ECO:0000256" key="1">
    <source>
        <dbReference type="SAM" id="MobiDB-lite"/>
    </source>
</evidence>
<dbReference type="SMART" id="SM00384">
    <property type="entry name" value="AT_hook"/>
    <property type="match status" value="4"/>
</dbReference>
<feature type="compositionally biased region" description="Basic and acidic residues" evidence="1">
    <location>
        <begin position="51"/>
        <end position="62"/>
    </location>
</feature>
<sequence length="737" mass="82592">MEEVGVQKRKRGRPRKAEATEPARRGRGRPPKKQKLEVILLEDSGSEWSDGDEKSPERDSAVHRGLGRLPNTPQNALHVPEGGEESCSEGMEAAPTGEISLRAEVNVPRGRGRPRRTSHNAPPAQRQEQEDDAEETEGAPSGVPRADHGGSPLFEMTARRRRGRPRKATEYEVGGSHRPRTRNSTRVQRQDMEAEVDDADDYEPGGSNGFRRQQQAEESWEPEGRIEAAVIAELREACSQRVEYARKRNKARPPITRKRIDAADSFFYKSKAQDSELWSEDDEEQLRKTWLERPELTALGRLFNYGSHQTNVFKLSFELFKIDPLSLLSLFRECGYDNSETDVIMHQGSAVANPIWSQTFCDKLLLIMAHPFFRPWGASRLIPLTICWAVMLRWHSRASFNLEEIKTLDYAGCPNLGRLDDGVPRTRLIERFKSGQKRLREAGLFLSPCAELFMTVHKVVGNMDQDEKFDRLKVKTSDLTNVINALDSLNPMGMAVTCEAHLQMWRAGRVGRGYPAGLDERKEAYEVAWKDMFRKARVAEREDRADEDRLSSAGVDPEGAVNISDGTPPTESQDSPFRDPVQDVVATEDPESPINSQDSDSWEGFDDGHAPVIGDDGTSYSEESISRSGAVDDDLMVGIERGNVSPEEAERNATPLSDKFDDPSLTLGFPPLSLEAMDTDTDGILEQGPINANLLSSDNPRSDSRQASSSERRRAGENPASPMSEELDWDDWQLHLK</sequence>
<reference evidence="2" key="1">
    <citation type="submission" date="2022-09" db="EMBL/GenBank/DDBJ databases">
        <title>Fusarium specimens isolated from Avocado Roots.</title>
        <authorList>
            <person name="Stajich J."/>
            <person name="Roper C."/>
            <person name="Heimlech-Rivalta G."/>
        </authorList>
    </citation>
    <scope>NUCLEOTIDE SEQUENCE</scope>
    <source>
        <strain evidence="2">CF00095</strain>
    </source>
</reference>
<gene>
    <name evidence="2" type="ORF">NW768_004051</name>
</gene>